<feature type="compositionally biased region" description="Polar residues" evidence="4">
    <location>
        <begin position="713"/>
        <end position="730"/>
    </location>
</feature>
<dbReference type="PROSITE" id="PS51379">
    <property type="entry name" value="4FE4S_FER_2"/>
    <property type="match status" value="1"/>
</dbReference>
<dbReference type="InterPro" id="IPR036864">
    <property type="entry name" value="Zn2-C6_fun-type_DNA-bd_sf"/>
</dbReference>
<dbReference type="PROSITE" id="PS00463">
    <property type="entry name" value="ZN2_CY6_FUNGAL_1"/>
    <property type="match status" value="1"/>
</dbReference>
<feature type="region of interest" description="Disordered" evidence="4">
    <location>
        <begin position="834"/>
        <end position="864"/>
    </location>
</feature>
<evidence type="ECO:0000256" key="3">
    <source>
        <dbReference type="ARBA" id="ARBA00023242"/>
    </source>
</evidence>
<feature type="domain" description="4Fe-4S ferredoxin-type" evidence="6">
    <location>
        <begin position="40"/>
        <end position="72"/>
    </location>
</feature>
<dbReference type="InterPro" id="IPR017896">
    <property type="entry name" value="4Fe4S_Fe-S-bd"/>
</dbReference>
<evidence type="ECO:0000259" key="5">
    <source>
        <dbReference type="PROSITE" id="PS50048"/>
    </source>
</evidence>
<evidence type="ECO:0000256" key="4">
    <source>
        <dbReference type="SAM" id="MobiDB-lite"/>
    </source>
</evidence>
<dbReference type="AlphaFoldDB" id="A0A6A4IMP8"/>
<keyword evidence="3" id="KW-0539">Nucleus</keyword>
<dbReference type="SUPFAM" id="SSF57701">
    <property type="entry name" value="Zn2/Cys6 DNA-binding domain"/>
    <property type="match status" value="1"/>
</dbReference>
<feature type="compositionally biased region" description="Polar residues" evidence="4">
    <location>
        <begin position="653"/>
        <end position="671"/>
    </location>
</feature>
<keyword evidence="2" id="KW-0479">Metal-binding</keyword>
<evidence type="ECO:0000313" key="7">
    <source>
        <dbReference type="EMBL" id="KAE9410753.1"/>
    </source>
</evidence>
<dbReference type="InterPro" id="IPR001138">
    <property type="entry name" value="Zn2Cys6_DnaBD"/>
</dbReference>
<dbReference type="InterPro" id="IPR050613">
    <property type="entry name" value="Sec_Metabolite_Reg"/>
</dbReference>
<evidence type="ECO:0000313" key="8">
    <source>
        <dbReference type="Proteomes" id="UP000799118"/>
    </source>
</evidence>
<dbReference type="EMBL" id="ML769384">
    <property type="protein sequence ID" value="KAE9410753.1"/>
    <property type="molecule type" value="Genomic_DNA"/>
</dbReference>
<protein>
    <recommendedName>
        <fullName evidence="9">Zn(2)-C6 fungal-type domain-containing protein</fullName>
    </recommendedName>
</protein>
<feature type="compositionally biased region" description="Basic residues" evidence="4">
    <location>
        <begin position="695"/>
        <end position="705"/>
    </location>
</feature>
<feature type="compositionally biased region" description="Low complexity" evidence="4">
    <location>
        <begin position="836"/>
        <end position="863"/>
    </location>
</feature>
<dbReference type="PANTHER" id="PTHR31001:SF56">
    <property type="entry name" value="ZN(2)-C6 FUNGAL-TYPE DOMAIN-CONTAINING PROTEIN"/>
    <property type="match status" value="1"/>
</dbReference>
<feature type="region of interest" description="Disordered" evidence="4">
    <location>
        <begin position="895"/>
        <end position="923"/>
    </location>
</feature>
<keyword evidence="8" id="KW-1185">Reference proteome</keyword>
<feature type="domain" description="Zn(2)-C6 fungal-type" evidence="5">
    <location>
        <begin position="33"/>
        <end position="62"/>
    </location>
</feature>
<dbReference type="Proteomes" id="UP000799118">
    <property type="component" value="Unassembled WGS sequence"/>
</dbReference>
<evidence type="ECO:0000259" key="6">
    <source>
        <dbReference type="PROSITE" id="PS51379"/>
    </source>
</evidence>
<dbReference type="CDD" id="cd00067">
    <property type="entry name" value="GAL4"/>
    <property type="match status" value="1"/>
</dbReference>
<evidence type="ECO:0000256" key="2">
    <source>
        <dbReference type="ARBA" id="ARBA00022723"/>
    </source>
</evidence>
<feature type="compositionally biased region" description="Low complexity" evidence="4">
    <location>
        <begin position="895"/>
        <end position="921"/>
    </location>
</feature>
<gene>
    <name evidence="7" type="ORF">BT96DRAFT_912223</name>
</gene>
<dbReference type="GO" id="GO:0006351">
    <property type="term" value="P:DNA-templated transcription"/>
    <property type="evidence" value="ECO:0007669"/>
    <property type="project" value="InterPro"/>
</dbReference>
<dbReference type="GO" id="GO:0005634">
    <property type="term" value="C:nucleus"/>
    <property type="evidence" value="ECO:0007669"/>
    <property type="project" value="UniProtKB-SubCell"/>
</dbReference>
<proteinExistence type="predicted"/>
<dbReference type="GO" id="GO:0003677">
    <property type="term" value="F:DNA binding"/>
    <property type="evidence" value="ECO:0007669"/>
    <property type="project" value="InterPro"/>
</dbReference>
<name>A0A6A4IMP8_9AGAR</name>
<comment type="subcellular location">
    <subcellularLocation>
        <location evidence="1">Nucleus</location>
    </subcellularLocation>
</comment>
<evidence type="ECO:0008006" key="9">
    <source>
        <dbReference type="Google" id="ProtNLM"/>
    </source>
</evidence>
<feature type="region of interest" description="Disordered" evidence="4">
    <location>
        <begin position="643"/>
        <end position="673"/>
    </location>
</feature>
<dbReference type="PROSITE" id="PS50048">
    <property type="entry name" value="ZN2_CY6_FUNGAL_2"/>
    <property type="match status" value="1"/>
</dbReference>
<accession>A0A6A4IMP8</accession>
<dbReference type="Gene3D" id="4.10.240.10">
    <property type="entry name" value="Zn(2)-C6 fungal-type DNA-binding domain"/>
    <property type="match status" value="1"/>
</dbReference>
<dbReference type="CDD" id="cd12148">
    <property type="entry name" value="fungal_TF_MHR"/>
    <property type="match status" value="1"/>
</dbReference>
<dbReference type="GO" id="GO:0000981">
    <property type="term" value="F:DNA-binding transcription factor activity, RNA polymerase II-specific"/>
    <property type="evidence" value="ECO:0007669"/>
    <property type="project" value="InterPro"/>
</dbReference>
<reference evidence="7" key="1">
    <citation type="journal article" date="2019" name="Environ. Microbiol.">
        <title>Fungal ecological strategies reflected in gene transcription - a case study of two litter decomposers.</title>
        <authorList>
            <person name="Barbi F."/>
            <person name="Kohler A."/>
            <person name="Barry K."/>
            <person name="Baskaran P."/>
            <person name="Daum C."/>
            <person name="Fauchery L."/>
            <person name="Ihrmark K."/>
            <person name="Kuo A."/>
            <person name="LaButti K."/>
            <person name="Lipzen A."/>
            <person name="Morin E."/>
            <person name="Grigoriev I.V."/>
            <person name="Henrissat B."/>
            <person name="Lindahl B."/>
            <person name="Martin F."/>
        </authorList>
    </citation>
    <scope>NUCLEOTIDE SEQUENCE</scope>
    <source>
        <strain evidence="7">JB14</strain>
    </source>
</reference>
<organism evidence="7 8">
    <name type="scientific">Gymnopus androsaceus JB14</name>
    <dbReference type="NCBI Taxonomy" id="1447944"/>
    <lineage>
        <taxon>Eukaryota</taxon>
        <taxon>Fungi</taxon>
        <taxon>Dikarya</taxon>
        <taxon>Basidiomycota</taxon>
        <taxon>Agaricomycotina</taxon>
        <taxon>Agaricomycetes</taxon>
        <taxon>Agaricomycetidae</taxon>
        <taxon>Agaricales</taxon>
        <taxon>Marasmiineae</taxon>
        <taxon>Omphalotaceae</taxon>
        <taxon>Gymnopus</taxon>
    </lineage>
</organism>
<feature type="region of interest" description="Disordered" evidence="4">
    <location>
        <begin position="695"/>
        <end position="730"/>
    </location>
</feature>
<dbReference type="GO" id="GO:0008270">
    <property type="term" value="F:zinc ion binding"/>
    <property type="evidence" value="ECO:0007669"/>
    <property type="project" value="InterPro"/>
</dbReference>
<dbReference type="Pfam" id="PF04082">
    <property type="entry name" value="Fungal_trans"/>
    <property type="match status" value="1"/>
</dbReference>
<dbReference type="PANTHER" id="PTHR31001">
    <property type="entry name" value="UNCHARACTERIZED TRANSCRIPTIONAL REGULATORY PROTEIN"/>
    <property type="match status" value="1"/>
</dbReference>
<evidence type="ECO:0000256" key="1">
    <source>
        <dbReference type="ARBA" id="ARBA00004123"/>
    </source>
</evidence>
<sequence length="1050" mass="112986">MLAKGPPSRRTSKTLSASQQKAIEEKRLAGLLSCAECRRLKLRCDRTIPCGSCSRRGCSSICPSGVLEAGAAHVHQGGMRVGQLRTKIGIMAGRIRELEAALEKGHSLLDDKLLKIGRADEEPPEDPVRQLDGLGTLTLSENGEANYFGSSGGNESLIAREMMFDSNSDEEDEWEEYNPHPTPELFTAIVGPVVSEEPVNLPSEEDARRLAETYLSHGSLFFRAWKRDEMLDEVLPKLYSSDGASAHLQSAVFFAFAMAVYMNPLLLNGEHEVQAEQCPNEKRNSREDTIRALGLMGTYFSMVTRKHSRDSAWAALGLAAKLCQGAGLHRDPARWNLLPPLVQRRRLLFWEVYHSDISHSIALGRPPTTPLSFVDCEFPDDDGEPDICSLRYQYSRDAYVPIMDLALSAHPTKRSYREILELDAKIRHLPVAKTQPSEDPLKIFYSNQYLNAVMLTLHRSNLAQAILDGTAAAKDGKPFDPFDSTQTPFASSVSAAYHAAEAISRDLYDLAEKHFEYAGRVWFLTYHGFSAGLVLGALASRAPGSTYTPKTLMTLSLVVDGVFAKYAHISARHRTAYLMLRKLRTRAVRQYTAFLEAKAGTRAGSNQSGGDCTVSGRGAPGIGSGIGFGPGAVDPNDPMFHIKLDSDPESEGENGTRNLLENSNNPDTNPVNPLPTFESKVALFGGTKNVLLSLKGKKGKSKKRTKNAEGVSASASPESTTDTNSSQKDYENARSNVATGGSMPSVDTFNALAGASNAMDVFMSDIDIRDLGMGSQFDGMEGVEAGIVMGMALEDIGLSSSGAAGSSGSTTYGGIETQVNPFSAYQQQYGEFPARSSLSPVSPEASSPLQQQQSQETQGSPESLTATAQAAQMYMGMFPYSSNTAADLNMFSSFSQSSTTQSPTSLPTTASSPIPTSTSPPAFMNNPAELYTRFAEFMARKGLGPPPQQQQMPMTNQMSRQNQQGYEYMMNQNNNSYNYGGGTNSNPNPALNSVYSGAPPSTANAEFDADIDAFLRSLQSSGGMGTGIGAGGGGGAGAGTGLPYGQVYGQ</sequence>
<dbReference type="OrthoDB" id="5431381at2759"/>
<dbReference type="SMART" id="SM00906">
    <property type="entry name" value="Fungal_trans"/>
    <property type="match status" value="1"/>
</dbReference>
<dbReference type="InterPro" id="IPR007219">
    <property type="entry name" value="XnlR_reg_dom"/>
</dbReference>